<dbReference type="InterPro" id="IPR015943">
    <property type="entry name" value="WD40/YVTN_repeat-like_dom_sf"/>
</dbReference>
<proteinExistence type="predicted"/>
<dbReference type="SUPFAM" id="SSF50998">
    <property type="entry name" value="Quinoprotein alcohol dehydrogenase-like"/>
    <property type="match status" value="1"/>
</dbReference>
<accession>A0A562T803</accession>
<sequence length="449" mass="45745">MTVSFSANLRAIGCAVGLSAFLVGCGTISDVTGSLNPFGNEEILEGERQPVFEGVDPALAAAGGTASVGQATGGQDWPMAGGGERNDPGNVAVSVSGQRAWRSNIGASGGGLTSSSLRVSSRPVSAGGRIYVYKPSGEVVALSTNGGRAWTQNLRPEGENGIAPGGGVAVSGGRVIAATGYRQVAALEAGSGRVLWTAELDTPARSAPTVGAGHVFVVTQSNEVYALNVEDGTEAWSYIGIDETAGLLSAANPAVSGNTVVVPFSSGELMAIDIKTGEPKWIDGVARGFRTLALSGLADVSASPVIAGDTVYATGVAGRTIASSLRTGQRQWAQDLGSVHTPVVSGNALFMVDLDDRMVALDRKTGETLWATTLPRPTKKKRRRNWAGPILANGALVAMSSDGQFAAVDAASGQIMTTQPVNTDVFVTPIVAGGRMIVLDGDSAVAAFN</sequence>
<evidence type="ECO:0000313" key="2">
    <source>
        <dbReference type="EMBL" id="TWI89722.1"/>
    </source>
</evidence>
<dbReference type="EMBL" id="VLLF01000003">
    <property type="protein sequence ID" value="TWI89722.1"/>
    <property type="molecule type" value="Genomic_DNA"/>
</dbReference>
<dbReference type="InterPro" id="IPR018391">
    <property type="entry name" value="PQQ_b-propeller_rpt"/>
</dbReference>
<feature type="domain" description="Pyrrolo-quinoline quinone repeat" evidence="1">
    <location>
        <begin position="136"/>
        <end position="372"/>
    </location>
</feature>
<dbReference type="OrthoDB" id="5290752at2"/>
<gene>
    <name evidence="2" type="ORF">JM93_01928</name>
</gene>
<protein>
    <submittedName>
        <fullName evidence="2">Putative pyrroloquinoline-quinone binding quinoprotein</fullName>
    </submittedName>
</protein>
<dbReference type="Proteomes" id="UP000320593">
    <property type="component" value="Unassembled WGS sequence"/>
</dbReference>
<dbReference type="InterPro" id="IPR002372">
    <property type="entry name" value="PQQ_rpt_dom"/>
</dbReference>
<dbReference type="InterPro" id="IPR011047">
    <property type="entry name" value="Quinoprotein_ADH-like_sf"/>
</dbReference>
<dbReference type="PANTHER" id="PTHR34512:SF30">
    <property type="entry name" value="OUTER MEMBRANE PROTEIN ASSEMBLY FACTOR BAMB"/>
    <property type="match status" value="1"/>
</dbReference>
<dbReference type="SMART" id="SM00564">
    <property type="entry name" value="PQQ"/>
    <property type="match status" value="7"/>
</dbReference>
<dbReference type="Gene3D" id="2.130.10.10">
    <property type="entry name" value="YVTN repeat-like/Quinoprotein amine dehydrogenase"/>
    <property type="match status" value="1"/>
</dbReference>
<organism evidence="2 3">
    <name type="scientific">Roseibium hamelinense</name>
    <dbReference type="NCBI Taxonomy" id="150831"/>
    <lineage>
        <taxon>Bacteria</taxon>
        <taxon>Pseudomonadati</taxon>
        <taxon>Pseudomonadota</taxon>
        <taxon>Alphaproteobacteria</taxon>
        <taxon>Hyphomicrobiales</taxon>
        <taxon>Stappiaceae</taxon>
        <taxon>Roseibium</taxon>
    </lineage>
</organism>
<dbReference type="PANTHER" id="PTHR34512">
    <property type="entry name" value="CELL SURFACE PROTEIN"/>
    <property type="match status" value="1"/>
</dbReference>
<evidence type="ECO:0000259" key="1">
    <source>
        <dbReference type="Pfam" id="PF13360"/>
    </source>
</evidence>
<reference evidence="2 3" key="1">
    <citation type="submission" date="2019-07" db="EMBL/GenBank/DDBJ databases">
        <title>Genomic Encyclopedia of Archaeal and Bacterial Type Strains, Phase II (KMG-II): from individual species to whole genera.</title>
        <authorList>
            <person name="Goeker M."/>
        </authorList>
    </citation>
    <scope>NUCLEOTIDE SEQUENCE [LARGE SCALE GENOMIC DNA]</scope>
    <source>
        <strain evidence="2 3">ATCC BAA-252</strain>
    </source>
</reference>
<dbReference type="AlphaFoldDB" id="A0A562T803"/>
<dbReference type="RefSeq" id="WP_145342580.1">
    <property type="nucleotide sequence ID" value="NZ_SMLY01000073.1"/>
</dbReference>
<name>A0A562T803_9HYPH</name>
<evidence type="ECO:0000313" key="3">
    <source>
        <dbReference type="Proteomes" id="UP000320593"/>
    </source>
</evidence>
<feature type="domain" description="Pyrrolo-quinoline quinone repeat" evidence="1">
    <location>
        <begin position="388"/>
        <end position="449"/>
    </location>
</feature>
<dbReference type="Pfam" id="PF13360">
    <property type="entry name" value="PQQ_2"/>
    <property type="match status" value="2"/>
</dbReference>
<keyword evidence="3" id="KW-1185">Reference proteome</keyword>
<comment type="caution">
    <text evidence="2">The sequence shown here is derived from an EMBL/GenBank/DDBJ whole genome shotgun (WGS) entry which is preliminary data.</text>
</comment>